<evidence type="ECO:0000313" key="2">
    <source>
        <dbReference type="Proteomes" id="UP001345963"/>
    </source>
</evidence>
<protein>
    <submittedName>
        <fullName evidence="1">SPRY domain-containing protein 3</fullName>
    </submittedName>
</protein>
<dbReference type="Proteomes" id="UP001345963">
    <property type="component" value="Unassembled WGS sequence"/>
</dbReference>
<evidence type="ECO:0000313" key="1">
    <source>
        <dbReference type="EMBL" id="MED6258233.1"/>
    </source>
</evidence>
<accession>A0ABU7C6A3</accession>
<proteinExistence type="predicted"/>
<organism evidence="1 2">
    <name type="scientific">Ataeniobius toweri</name>
    <dbReference type="NCBI Taxonomy" id="208326"/>
    <lineage>
        <taxon>Eukaryota</taxon>
        <taxon>Metazoa</taxon>
        <taxon>Chordata</taxon>
        <taxon>Craniata</taxon>
        <taxon>Vertebrata</taxon>
        <taxon>Euteleostomi</taxon>
        <taxon>Actinopterygii</taxon>
        <taxon>Neopterygii</taxon>
        <taxon>Teleostei</taxon>
        <taxon>Neoteleostei</taxon>
        <taxon>Acanthomorphata</taxon>
        <taxon>Ovalentaria</taxon>
        <taxon>Atherinomorphae</taxon>
        <taxon>Cyprinodontiformes</taxon>
        <taxon>Goodeidae</taxon>
        <taxon>Ataeniobius</taxon>
    </lineage>
</organism>
<sequence>MVYKLCFRESAFCVGYSVVLHNKVVKMLFQSLRNPQMMDDINVLHHRCLLNLRRRIRDIGDGRPAQERCMRLQKDGDTLSYQGNSEEVGCYVAGHPLSKGNCYFEVRRGTLTCCN</sequence>
<comment type="caution">
    <text evidence="1">The sequence shown here is derived from an EMBL/GenBank/DDBJ whole genome shotgun (WGS) entry which is preliminary data.</text>
</comment>
<gene>
    <name evidence="1" type="primary">SPRYD3_1</name>
    <name evidence="1" type="ORF">ATANTOWER_004543</name>
</gene>
<dbReference type="Gene3D" id="2.60.120.920">
    <property type="match status" value="1"/>
</dbReference>
<name>A0ABU7C6A3_9TELE</name>
<dbReference type="EMBL" id="JAHUTI010080173">
    <property type="protein sequence ID" value="MED6258233.1"/>
    <property type="molecule type" value="Genomic_DNA"/>
</dbReference>
<reference evidence="1 2" key="1">
    <citation type="submission" date="2021-07" db="EMBL/GenBank/DDBJ databases">
        <authorList>
            <person name="Palmer J.M."/>
        </authorList>
    </citation>
    <scope>NUCLEOTIDE SEQUENCE [LARGE SCALE GENOMIC DNA]</scope>
    <source>
        <strain evidence="1 2">AT_MEX2019</strain>
        <tissue evidence="1">Muscle</tissue>
    </source>
</reference>
<dbReference type="InterPro" id="IPR043136">
    <property type="entry name" value="B30.2/SPRY_sf"/>
</dbReference>
<keyword evidence="2" id="KW-1185">Reference proteome</keyword>